<name>A0ABR9DNC9_9MICO</name>
<proteinExistence type="predicted"/>
<dbReference type="CDD" id="cd06170">
    <property type="entry name" value="LuxR_C_like"/>
    <property type="match status" value="1"/>
</dbReference>
<dbReference type="EMBL" id="JACZDF010000001">
    <property type="protein sequence ID" value="MBD9697916.1"/>
    <property type="molecule type" value="Genomic_DNA"/>
</dbReference>
<dbReference type="InterPro" id="IPR000792">
    <property type="entry name" value="Tscrpt_reg_LuxR_C"/>
</dbReference>
<dbReference type="SUPFAM" id="SSF46894">
    <property type="entry name" value="C-terminal effector domain of the bipartite response regulators"/>
    <property type="match status" value="1"/>
</dbReference>
<dbReference type="PANTHER" id="PTHR44688:SF16">
    <property type="entry name" value="DNA-BINDING TRANSCRIPTIONAL ACTIVATOR DEVR_DOSR"/>
    <property type="match status" value="1"/>
</dbReference>
<evidence type="ECO:0000313" key="6">
    <source>
        <dbReference type="Proteomes" id="UP000642107"/>
    </source>
</evidence>
<keyword evidence="3" id="KW-0804">Transcription</keyword>
<feature type="domain" description="HTH luxR-type" evidence="4">
    <location>
        <begin position="100"/>
        <end position="164"/>
    </location>
</feature>
<evidence type="ECO:0000259" key="4">
    <source>
        <dbReference type="PROSITE" id="PS50043"/>
    </source>
</evidence>
<evidence type="ECO:0000313" key="5">
    <source>
        <dbReference type="EMBL" id="MBD9697916.1"/>
    </source>
</evidence>
<keyword evidence="1" id="KW-0805">Transcription regulation</keyword>
<protein>
    <recommendedName>
        <fullName evidence="4">HTH luxR-type domain-containing protein</fullName>
    </recommendedName>
</protein>
<dbReference type="Pfam" id="PF00196">
    <property type="entry name" value="GerE"/>
    <property type="match status" value="1"/>
</dbReference>
<dbReference type="PRINTS" id="PR00038">
    <property type="entry name" value="HTHLUXR"/>
</dbReference>
<accession>A0ABR9DNC9</accession>
<evidence type="ECO:0000256" key="3">
    <source>
        <dbReference type="ARBA" id="ARBA00023163"/>
    </source>
</evidence>
<dbReference type="PROSITE" id="PS00622">
    <property type="entry name" value="HTH_LUXR_1"/>
    <property type="match status" value="1"/>
</dbReference>
<dbReference type="InterPro" id="IPR036388">
    <property type="entry name" value="WH-like_DNA-bd_sf"/>
</dbReference>
<evidence type="ECO:0000256" key="2">
    <source>
        <dbReference type="ARBA" id="ARBA00023125"/>
    </source>
</evidence>
<comment type="caution">
    <text evidence="5">The sequence shown here is derived from an EMBL/GenBank/DDBJ whole genome shotgun (WGS) entry which is preliminary data.</text>
</comment>
<reference evidence="5 6" key="1">
    <citation type="submission" date="2020-09" db="EMBL/GenBank/DDBJ databases">
        <title>Flavimobilis rhizosphaerae sp. nov., isolated from rhizosphere soil of Spartina alterniflora.</title>
        <authorList>
            <person name="Hanqin C."/>
        </authorList>
    </citation>
    <scope>NUCLEOTIDE SEQUENCE [LARGE SCALE GENOMIC DNA]</scope>
    <source>
        <strain evidence="5 6">GY 10621</strain>
    </source>
</reference>
<gene>
    <name evidence="5" type="ORF">IGS67_00170</name>
</gene>
<dbReference type="Proteomes" id="UP000642107">
    <property type="component" value="Unassembled WGS sequence"/>
</dbReference>
<organism evidence="5 6">
    <name type="scientific">Flavimobilis rhizosphaerae</name>
    <dbReference type="NCBI Taxonomy" id="2775421"/>
    <lineage>
        <taxon>Bacteria</taxon>
        <taxon>Bacillati</taxon>
        <taxon>Actinomycetota</taxon>
        <taxon>Actinomycetes</taxon>
        <taxon>Micrococcales</taxon>
        <taxon>Jonesiaceae</taxon>
        <taxon>Flavimobilis</taxon>
    </lineage>
</organism>
<keyword evidence="2" id="KW-0238">DNA-binding</keyword>
<dbReference type="InterPro" id="IPR016032">
    <property type="entry name" value="Sig_transdc_resp-reg_C-effctor"/>
</dbReference>
<sequence length="164" mass="17416">MVGPDGRTGLADIEGATDWDTAMVELSVGRAFARVGEPHRAHTHVLAAAELLDLTGARRTADAARHRLSTLTTAILAPPPGPAPSAVSPASPAAGVPRGIARWRSILTERELEVAQLVAQGASNREIAETLYLSVRTVEVYLGRAFRKLGVTTRVELAVRAHED</sequence>
<keyword evidence="6" id="KW-1185">Reference proteome</keyword>
<dbReference type="Gene3D" id="1.10.10.10">
    <property type="entry name" value="Winged helix-like DNA-binding domain superfamily/Winged helix DNA-binding domain"/>
    <property type="match status" value="1"/>
</dbReference>
<evidence type="ECO:0000256" key="1">
    <source>
        <dbReference type="ARBA" id="ARBA00023015"/>
    </source>
</evidence>
<dbReference type="PANTHER" id="PTHR44688">
    <property type="entry name" value="DNA-BINDING TRANSCRIPTIONAL ACTIVATOR DEVR_DOSR"/>
    <property type="match status" value="1"/>
</dbReference>
<dbReference type="PROSITE" id="PS50043">
    <property type="entry name" value="HTH_LUXR_2"/>
    <property type="match status" value="1"/>
</dbReference>
<dbReference type="SMART" id="SM00421">
    <property type="entry name" value="HTH_LUXR"/>
    <property type="match status" value="1"/>
</dbReference>